<dbReference type="GO" id="GO:0006508">
    <property type="term" value="P:proteolysis"/>
    <property type="evidence" value="ECO:0007669"/>
    <property type="project" value="InterPro"/>
</dbReference>
<dbReference type="Pfam" id="PF00326">
    <property type="entry name" value="Peptidase_S9"/>
    <property type="match status" value="1"/>
</dbReference>
<evidence type="ECO:0000313" key="2">
    <source>
        <dbReference type="EMBL" id="KAA0195412.1"/>
    </source>
</evidence>
<proteinExistence type="predicted"/>
<dbReference type="EMBL" id="LUCM01003729">
    <property type="protein sequence ID" value="KAA0195412.1"/>
    <property type="molecule type" value="Genomic_DNA"/>
</dbReference>
<dbReference type="InterPro" id="IPR001375">
    <property type="entry name" value="Peptidase_S9_cat"/>
</dbReference>
<reference evidence="2" key="1">
    <citation type="submission" date="2019-05" db="EMBL/GenBank/DDBJ databases">
        <title>Annotation for the trematode Fasciolopsis buski.</title>
        <authorList>
            <person name="Choi Y.-J."/>
        </authorList>
    </citation>
    <scope>NUCLEOTIDE SEQUENCE</scope>
    <source>
        <strain evidence="2">HT</strain>
        <tissue evidence="2">Whole worm</tissue>
    </source>
</reference>
<comment type="caution">
    <text evidence="2">The sequence shown here is derived from an EMBL/GenBank/DDBJ whole genome shotgun (WGS) entry which is preliminary data.</text>
</comment>
<dbReference type="PANTHER" id="PTHR11731">
    <property type="entry name" value="PROTEASE FAMILY S9B,C DIPEPTIDYL-PEPTIDASE IV-RELATED"/>
    <property type="match status" value="1"/>
</dbReference>
<dbReference type="GO" id="GO:0008239">
    <property type="term" value="F:dipeptidyl-peptidase activity"/>
    <property type="evidence" value="ECO:0007669"/>
    <property type="project" value="TreeGrafter"/>
</dbReference>
<dbReference type="OrthoDB" id="16520at2759"/>
<dbReference type="SUPFAM" id="SSF53474">
    <property type="entry name" value="alpha/beta-Hydrolases"/>
    <property type="match status" value="1"/>
</dbReference>
<dbReference type="Gene3D" id="3.40.50.1820">
    <property type="entry name" value="alpha/beta hydrolase"/>
    <property type="match status" value="1"/>
</dbReference>
<dbReference type="GO" id="GO:0008236">
    <property type="term" value="F:serine-type peptidase activity"/>
    <property type="evidence" value="ECO:0007669"/>
    <property type="project" value="InterPro"/>
</dbReference>
<keyword evidence="3" id="KW-1185">Reference proteome</keyword>
<feature type="domain" description="Peptidase S9 prolyl oligopeptidase catalytic" evidence="1">
    <location>
        <begin position="276"/>
        <end position="445"/>
    </location>
</feature>
<name>A0A8E0VIE2_9TREM</name>
<evidence type="ECO:0000259" key="1">
    <source>
        <dbReference type="Pfam" id="PF00326"/>
    </source>
</evidence>
<dbReference type="InterPro" id="IPR050278">
    <property type="entry name" value="Serine_Prot_S9B/DPPIV"/>
</dbReference>
<gene>
    <name evidence="2" type="ORF">FBUS_07573</name>
</gene>
<evidence type="ECO:0000313" key="3">
    <source>
        <dbReference type="Proteomes" id="UP000728185"/>
    </source>
</evidence>
<accession>A0A8E0VIE2</accession>
<dbReference type="Proteomes" id="UP000728185">
    <property type="component" value="Unassembled WGS sequence"/>
</dbReference>
<dbReference type="PANTHER" id="PTHR11731:SF193">
    <property type="entry name" value="DIPEPTIDYL PEPTIDASE 9"/>
    <property type="match status" value="1"/>
</dbReference>
<dbReference type="InterPro" id="IPR029058">
    <property type="entry name" value="AB_hydrolase_fold"/>
</dbReference>
<protein>
    <submittedName>
        <fullName evidence="2">Dipeptidyl peptidase 8</fullName>
    </submittedName>
</protein>
<organism evidence="2 3">
    <name type="scientific">Fasciolopsis buskii</name>
    <dbReference type="NCBI Taxonomy" id="27845"/>
    <lineage>
        <taxon>Eukaryota</taxon>
        <taxon>Metazoa</taxon>
        <taxon>Spiralia</taxon>
        <taxon>Lophotrochozoa</taxon>
        <taxon>Platyhelminthes</taxon>
        <taxon>Trematoda</taxon>
        <taxon>Digenea</taxon>
        <taxon>Plagiorchiida</taxon>
        <taxon>Echinostomata</taxon>
        <taxon>Echinostomatoidea</taxon>
        <taxon>Fasciolidae</taxon>
        <taxon>Fasciolopsis</taxon>
    </lineage>
</organism>
<feature type="non-terminal residue" evidence="2">
    <location>
        <position position="524"/>
    </location>
</feature>
<dbReference type="AlphaFoldDB" id="A0A8E0VIE2"/>
<sequence>LWLDEAHQLVYFEANREHPLLQNVYAVSYAGSTRSRLFRLTPTNPQVAKSEVIAHPDDSKPTTPTEFHSQMTYIDSGSPCFDPMFPTVTSLPNDYPMSYEISALDVESGWVVVTSSSLSRLPGSQVMRIKFQHIASSPATLNSANSANLDDLLRMEPSLYHVTWLRHHMSHHNATSPSIRLCDPPKVVRFDIEKANFDVLNPCTVPNDCQSAPAAAYFCSQPCEHHSHTFLYGLLYLPRQPPPPGGFPTIHYVYGGPSIQLVRGAYSKSLLMHAMLYCHFGYAVFLCDCRGSANRGVLFAGHVKNRLGQVELDDHVAFLKYVSNQTGLIDLSRVAVTGYSYGGYMSLIAAMQYSHIYRAAVACSPVVDWLFYDTAYTERYMGLPQENPVAFWNATVLRYVDKMPSDMVRLLICHGGQDENVHFVHTSRLLKKMETAGKPFNLLVRASNQLTFWSLLRSIDDDCRYRYCGQQLHYQSTHSKSFLFEYRLRSGALLFDCPIRNHNLFGETLLELFVWVLSSNLCTF</sequence>